<name>A0ACC2V1U7_9TREE</name>
<evidence type="ECO:0000313" key="1">
    <source>
        <dbReference type="EMBL" id="KAJ9093095.1"/>
    </source>
</evidence>
<dbReference type="Proteomes" id="UP001227268">
    <property type="component" value="Unassembled WGS sequence"/>
</dbReference>
<protein>
    <submittedName>
        <fullName evidence="1">Uncharacterized protein</fullName>
    </submittedName>
</protein>
<proteinExistence type="predicted"/>
<dbReference type="EMBL" id="JASBWT010000033">
    <property type="protein sequence ID" value="KAJ9093095.1"/>
    <property type="molecule type" value="Genomic_DNA"/>
</dbReference>
<comment type="caution">
    <text evidence="1">The sequence shown here is derived from an EMBL/GenBank/DDBJ whole genome shotgun (WGS) entry which is preliminary data.</text>
</comment>
<accession>A0ACC2V1U7</accession>
<reference evidence="1" key="1">
    <citation type="submission" date="2023-04" db="EMBL/GenBank/DDBJ databases">
        <title>Draft Genome sequencing of Naganishia species isolated from polar environments using Oxford Nanopore Technology.</title>
        <authorList>
            <person name="Leo P."/>
            <person name="Venkateswaran K."/>
        </authorList>
    </citation>
    <scope>NUCLEOTIDE SEQUENCE</scope>
    <source>
        <strain evidence="1">MNA-CCFEE 5423</strain>
    </source>
</reference>
<organism evidence="1 2">
    <name type="scientific">Naganishia friedmannii</name>
    <dbReference type="NCBI Taxonomy" id="89922"/>
    <lineage>
        <taxon>Eukaryota</taxon>
        <taxon>Fungi</taxon>
        <taxon>Dikarya</taxon>
        <taxon>Basidiomycota</taxon>
        <taxon>Agaricomycotina</taxon>
        <taxon>Tremellomycetes</taxon>
        <taxon>Filobasidiales</taxon>
        <taxon>Filobasidiaceae</taxon>
        <taxon>Naganishia</taxon>
    </lineage>
</organism>
<keyword evidence="2" id="KW-1185">Reference proteome</keyword>
<sequence>MLGACQHPFTTFNLTALFHDQSVGQTADQSSAPTPKQLTNRFPASHNFIQRAPFWPQAHKDLLDDLPPSHWFVINHARLVREPTRAELCSPYIPLDILDNREEARRQRLAEVMRYLEREAESGEGGSRAHAYPERVAHQSDQASNTMYHDQGSEPSQAPTAHVAVNHIQTQREQGKCSSHVAHIGYTGTHTNAVPPTAQSQAIPNVLPHVPVLPPPPPHAPSFALFQACTVASADHSVDSSEGNGRTLPQRRRRRIRIAVNQERRELTLPRTSEEKTHLVDLFREEILHNFVNLRQPIRVSAHAIRMAEVKQAILNDGMLGNKPYLLMANITRHDWHKKNGTCVYTVNLKNGPKKGSAEYLAEHYTGVEHTLWEYWGLRKSIRPHHVRRYIKAYDPQGFYQAMMYQHLPTREWIGLWRRLRDSGRV</sequence>
<evidence type="ECO:0000313" key="2">
    <source>
        <dbReference type="Proteomes" id="UP001227268"/>
    </source>
</evidence>
<gene>
    <name evidence="1" type="ORF">QFC21_006591</name>
</gene>